<keyword evidence="2" id="KW-1185">Reference proteome</keyword>
<gene>
    <name evidence="1" type="ORF">JCM19231_5355</name>
</gene>
<dbReference type="AlphaFoldDB" id="A0A0B8P4I8"/>
<accession>A0A0B8P4I8</accession>
<name>A0A0B8P4I8_9VIBR</name>
<comment type="caution">
    <text evidence="1">The sequence shown here is derived from an EMBL/GenBank/DDBJ whole genome shotgun (WGS) entry which is preliminary data.</text>
</comment>
<dbReference type="EMBL" id="BBRZ01000078">
    <property type="protein sequence ID" value="GAM58208.1"/>
    <property type="molecule type" value="Genomic_DNA"/>
</dbReference>
<sequence length="54" mass="6728">MESYNSYFRVELDSKAAPLDRFDERVHVLFEHDPEHAFRWYRAVRRLLLRQFDV</sequence>
<reference evidence="1 2" key="1">
    <citation type="submission" date="2015-01" db="EMBL/GenBank/DDBJ databases">
        <title>Vibrio sp. C1 JCM 19231 whole genome shotgun sequence.</title>
        <authorList>
            <person name="Sawabe T."/>
            <person name="Meirelles P."/>
            <person name="Feng G."/>
            <person name="Sayaka M."/>
            <person name="Hattori M."/>
            <person name="Ohkuma M."/>
        </authorList>
    </citation>
    <scope>NUCLEOTIDE SEQUENCE [LARGE SCALE GENOMIC DNA]</scope>
    <source>
        <strain evidence="2">JCM 19231</strain>
    </source>
</reference>
<evidence type="ECO:0000313" key="2">
    <source>
        <dbReference type="Proteomes" id="UP000031671"/>
    </source>
</evidence>
<evidence type="ECO:0000313" key="1">
    <source>
        <dbReference type="EMBL" id="GAM58208.1"/>
    </source>
</evidence>
<proteinExistence type="predicted"/>
<dbReference type="Proteomes" id="UP000031671">
    <property type="component" value="Unassembled WGS sequence"/>
</dbReference>
<organism evidence="1 2">
    <name type="scientific">Vibrio ishigakensis</name>
    <dbReference type="NCBI Taxonomy" id="1481914"/>
    <lineage>
        <taxon>Bacteria</taxon>
        <taxon>Pseudomonadati</taxon>
        <taxon>Pseudomonadota</taxon>
        <taxon>Gammaproteobacteria</taxon>
        <taxon>Vibrionales</taxon>
        <taxon>Vibrionaceae</taxon>
        <taxon>Vibrio</taxon>
    </lineage>
</organism>
<protein>
    <submittedName>
        <fullName evidence="1">Uncharacterized protein</fullName>
    </submittedName>
</protein>
<reference evidence="1 2" key="2">
    <citation type="submission" date="2015-01" db="EMBL/GenBank/DDBJ databases">
        <authorList>
            <consortium name="NBRP consortium"/>
            <person name="Sawabe T."/>
            <person name="Meirelles P."/>
            <person name="Feng G."/>
            <person name="Sayaka M."/>
            <person name="Hattori M."/>
            <person name="Ohkuma M."/>
        </authorList>
    </citation>
    <scope>NUCLEOTIDE SEQUENCE [LARGE SCALE GENOMIC DNA]</scope>
    <source>
        <strain evidence="2">JCM 19231</strain>
    </source>
</reference>